<feature type="region of interest" description="Disordered" evidence="1">
    <location>
        <begin position="22"/>
        <end position="95"/>
    </location>
</feature>
<dbReference type="EMBL" id="CP052766">
    <property type="protein sequence ID" value="QJR79933.1"/>
    <property type="molecule type" value="Genomic_DNA"/>
</dbReference>
<feature type="chain" id="PRO_5028957198" evidence="2">
    <location>
        <begin position="20"/>
        <end position="688"/>
    </location>
</feature>
<keyword evidence="4" id="KW-1185">Reference proteome</keyword>
<dbReference type="Proteomes" id="UP000219285">
    <property type="component" value="Chromosome"/>
</dbReference>
<dbReference type="RefSeq" id="WP_075608751.1">
    <property type="nucleotide sequence ID" value="NZ_CP052766.1"/>
</dbReference>
<name>A0A6M4M9U8_9ALTE</name>
<feature type="compositionally biased region" description="Acidic residues" evidence="1">
    <location>
        <begin position="55"/>
        <end position="79"/>
    </location>
</feature>
<reference evidence="3 4" key="2">
    <citation type="submission" date="2020-04" db="EMBL/GenBank/DDBJ databases">
        <title>Complete genome sequence of Alteromonas pelagimontana 5.12T.</title>
        <authorList>
            <person name="Sinha R.K."/>
            <person name="Krishnan K.P."/>
            <person name="Kurian J.P."/>
        </authorList>
    </citation>
    <scope>NUCLEOTIDE SEQUENCE [LARGE SCALE GENOMIC DNA]</scope>
    <source>
        <strain evidence="3 4">5.12</strain>
    </source>
</reference>
<reference evidence="4" key="1">
    <citation type="submission" date="2014-12" db="EMBL/GenBank/DDBJ databases">
        <title>Complete genome sequence of a multi-drug resistant Klebsiella pneumoniae.</title>
        <authorList>
            <person name="Hua X."/>
            <person name="Chen Q."/>
            <person name="Li X."/>
            <person name="Feng Y."/>
            <person name="Ruan Z."/>
            <person name="Yu Y."/>
        </authorList>
    </citation>
    <scope>NUCLEOTIDE SEQUENCE [LARGE SCALE GENOMIC DNA]</scope>
    <source>
        <strain evidence="4">5.12</strain>
    </source>
</reference>
<keyword evidence="2" id="KW-0732">Signal</keyword>
<evidence type="ECO:0000313" key="3">
    <source>
        <dbReference type="EMBL" id="QJR79933.1"/>
    </source>
</evidence>
<dbReference type="AlphaFoldDB" id="A0A6M4M9U8"/>
<accession>A0A6M4M9U8</accession>
<organism evidence="3 4">
    <name type="scientific">Alteromonas pelagimontana</name>
    <dbReference type="NCBI Taxonomy" id="1858656"/>
    <lineage>
        <taxon>Bacteria</taxon>
        <taxon>Pseudomonadati</taxon>
        <taxon>Pseudomonadota</taxon>
        <taxon>Gammaproteobacteria</taxon>
        <taxon>Alteromonadales</taxon>
        <taxon>Alteromonadaceae</taxon>
        <taxon>Alteromonas/Salinimonas group</taxon>
        <taxon>Alteromonas</taxon>
    </lineage>
</organism>
<feature type="compositionally biased region" description="Polar residues" evidence="1">
    <location>
        <begin position="31"/>
        <end position="54"/>
    </location>
</feature>
<evidence type="ECO:0000256" key="2">
    <source>
        <dbReference type="SAM" id="SignalP"/>
    </source>
</evidence>
<dbReference type="OrthoDB" id="7783360at2"/>
<proteinExistence type="predicted"/>
<dbReference type="KEGG" id="apel:CA267_003595"/>
<sequence length="688" mass="75010">MKDFLAPVFALFVVSQLTACGSGGSDSSAGVTPSKTIVQPTTDATQIEQPQENENVTDVDLSQDEEEEVSNPFEIDETPADLAEPELPPQESGGIVDVDLSKEEEEEARNPYVVDDVPATLVETAVPQPAQFSLGSEITAIDSSMTAWMLNDLMKTAGVKDVNTASNSHSWIYTKQGVWFTTSLEDVVVDEQGWPTSMTLRDGSIADSFRTSVMTSKVRDAYEAGVYTLTFQGQGNINVTNATVLEQSDNQLLLDYYGDGEITIEITDTDPLGTDNYIRNITLRRPSAVEGETFNKAYLDYLKPSKVIRPTKLVGNALLYAYPNANGEQAALTGQAAWAKRTQLNDAKWSGDHGAPYEVIAELANKSESHLWLNIPLAADDEYVQALATLMLNNLSANRAIYLELGDEINKMTYPNILGRDYALNQAKARWPNVVIGETTAYSDARITEDMLVLNWQAARTLEVAAIFKSVWGKQQNRIAVVLGGNSRYARDAEAYYSALLTAPVYVNEEDAGLPALAIDALAMDVQLTNTSATAFDDGNSDTFIAEAIDYINGSGRFGDDSEAPGLRYTVRQVSEISQSYGLPVIAYAGGHNLSAATATNYRVLKNTAMYDIYQVLFDMWREENGGLFINAHGISGVGIPSSCQQSYYVLASAVNSLGVKETQMQNEADAPVYRATMDMMRALGQTK</sequence>
<evidence type="ECO:0000256" key="1">
    <source>
        <dbReference type="SAM" id="MobiDB-lite"/>
    </source>
</evidence>
<protein>
    <submittedName>
        <fullName evidence="3">Uncharacterized protein</fullName>
    </submittedName>
</protein>
<feature type="signal peptide" evidence="2">
    <location>
        <begin position="1"/>
        <end position="19"/>
    </location>
</feature>
<gene>
    <name evidence="3" type="ORF">CA267_003595</name>
</gene>
<evidence type="ECO:0000313" key="4">
    <source>
        <dbReference type="Proteomes" id="UP000219285"/>
    </source>
</evidence>